<dbReference type="GO" id="GO:0005886">
    <property type="term" value="C:plasma membrane"/>
    <property type="evidence" value="ECO:0007669"/>
    <property type="project" value="TreeGrafter"/>
</dbReference>
<dbReference type="Gene3D" id="1.10.510.10">
    <property type="entry name" value="Transferase(Phosphotransferase) domain 1"/>
    <property type="match status" value="1"/>
</dbReference>
<dbReference type="InterPro" id="IPR001245">
    <property type="entry name" value="Ser-Thr/Tyr_kinase_cat_dom"/>
</dbReference>
<dbReference type="SUPFAM" id="SSF56112">
    <property type="entry name" value="Protein kinase-like (PK-like)"/>
    <property type="match status" value="1"/>
</dbReference>
<dbReference type="GO" id="GO:0004674">
    <property type="term" value="F:protein serine/threonine kinase activity"/>
    <property type="evidence" value="ECO:0007669"/>
    <property type="project" value="UniProtKB-EC"/>
</dbReference>
<dbReference type="GO" id="GO:0005524">
    <property type="term" value="F:ATP binding"/>
    <property type="evidence" value="ECO:0007669"/>
    <property type="project" value="UniProtKB-KW"/>
</dbReference>
<evidence type="ECO:0000256" key="5">
    <source>
        <dbReference type="ARBA" id="ARBA00047899"/>
    </source>
</evidence>
<sequence>MEGRSQVFLRADTVDINRLDEQLGRHLDRVWAMENHDKGKKLERITTAKEDWEIDARKLTVKEVIARGAFGIVHRGIYGGKDVAVKVLDWGDGQKTEAHTELLNSLFRQEIAIWHKLDHPNVAKFIGATMGSSESIIHSTPNEACIVMEYLPLGTLKSYLTKNQKRKLAFKIVIRLALDLARGVSYLHSRNVVHRDLKTENMLLDKNHTVKITDFGVARLQAAIPTEMTGNTGTLGYMAPEVLENKPYNWKCDVYSFGICLWEIYCCDMSFPNIRFSDLSSVVYKNMRPEIPSCCPSSLAEVMTRCWDADPKKRPEMKEVVTMLEAIDTSKGKGMTPLCEPEPQGCFCFCRR</sequence>
<dbReference type="PROSITE" id="PS50011">
    <property type="entry name" value="PROTEIN_KINASE_DOM"/>
    <property type="match status" value="1"/>
</dbReference>
<evidence type="ECO:0000313" key="9">
    <source>
        <dbReference type="Proteomes" id="UP000516437"/>
    </source>
</evidence>
<feature type="domain" description="Protein kinase" evidence="7">
    <location>
        <begin position="59"/>
        <end position="327"/>
    </location>
</feature>
<dbReference type="OrthoDB" id="339325at2759"/>
<evidence type="ECO:0000256" key="1">
    <source>
        <dbReference type="ARBA" id="ARBA00022679"/>
    </source>
</evidence>
<dbReference type="SMART" id="SM00220">
    <property type="entry name" value="S_TKc"/>
    <property type="match status" value="1"/>
</dbReference>
<dbReference type="PROSITE" id="PS00108">
    <property type="entry name" value="PROTEIN_KINASE_ST"/>
    <property type="match status" value="1"/>
</dbReference>
<accession>A0A6A1V502</accession>
<keyword evidence="9" id="KW-1185">Reference proteome</keyword>
<dbReference type="EMBL" id="RXIC02000025">
    <property type="protein sequence ID" value="KAB1207912.1"/>
    <property type="molecule type" value="Genomic_DNA"/>
</dbReference>
<dbReference type="PANTHER" id="PTHR44329:SF280">
    <property type="entry name" value="PROTEIN KINASE"/>
    <property type="match status" value="1"/>
</dbReference>
<dbReference type="Pfam" id="PF07714">
    <property type="entry name" value="PK_Tyr_Ser-Thr"/>
    <property type="match status" value="1"/>
</dbReference>
<evidence type="ECO:0000256" key="2">
    <source>
        <dbReference type="ARBA" id="ARBA00022741"/>
    </source>
</evidence>
<gene>
    <name evidence="8" type="ORF">CJ030_MR7G028835</name>
</gene>
<proteinExistence type="predicted"/>
<dbReference type="InterPro" id="IPR011009">
    <property type="entry name" value="Kinase-like_dom_sf"/>
</dbReference>
<dbReference type="PIRSF" id="PIRSF000654">
    <property type="entry name" value="Integrin-linked_kinase"/>
    <property type="match status" value="1"/>
</dbReference>
<dbReference type="FunFam" id="3.30.200.20:FF:000034">
    <property type="entry name" value="Kinase suppressor of Ras 1"/>
    <property type="match status" value="1"/>
</dbReference>
<name>A0A6A1V502_9ROSI</name>
<keyword evidence="4" id="KW-0067">ATP-binding</keyword>
<evidence type="ECO:0000256" key="6">
    <source>
        <dbReference type="ARBA" id="ARBA00048679"/>
    </source>
</evidence>
<evidence type="ECO:0000256" key="4">
    <source>
        <dbReference type="ARBA" id="ARBA00022840"/>
    </source>
</evidence>
<dbReference type="InterPro" id="IPR000719">
    <property type="entry name" value="Prot_kinase_dom"/>
</dbReference>
<comment type="catalytic activity">
    <reaction evidence="5">
        <text>L-threonyl-[protein] + ATP = O-phospho-L-threonyl-[protein] + ADP + H(+)</text>
        <dbReference type="Rhea" id="RHEA:46608"/>
        <dbReference type="Rhea" id="RHEA-COMP:11060"/>
        <dbReference type="Rhea" id="RHEA-COMP:11605"/>
        <dbReference type="ChEBI" id="CHEBI:15378"/>
        <dbReference type="ChEBI" id="CHEBI:30013"/>
        <dbReference type="ChEBI" id="CHEBI:30616"/>
        <dbReference type="ChEBI" id="CHEBI:61977"/>
        <dbReference type="ChEBI" id="CHEBI:456216"/>
        <dbReference type="EC" id="2.7.11.1"/>
    </reaction>
</comment>
<dbReference type="Gene3D" id="3.30.200.20">
    <property type="entry name" value="Phosphorylase Kinase, domain 1"/>
    <property type="match status" value="1"/>
</dbReference>
<comment type="caution">
    <text evidence="8">The sequence shown here is derived from an EMBL/GenBank/DDBJ whole genome shotgun (WGS) entry which is preliminary data.</text>
</comment>
<evidence type="ECO:0000256" key="3">
    <source>
        <dbReference type="ARBA" id="ARBA00022777"/>
    </source>
</evidence>
<protein>
    <submittedName>
        <fullName evidence="8">Serine/threonine-protein kinase HT1</fullName>
    </submittedName>
</protein>
<dbReference type="Proteomes" id="UP000516437">
    <property type="component" value="Chromosome 7"/>
</dbReference>
<evidence type="ECO:0000259" key="7">
    <source>
        <dbReference type="PROSITE" id="PS50011"/>
    </source>
</evidence>
<dbReference type="CDD" id="cd13999">
    <property type="entry name" value="STKc_MAP3K-like"/>
    <property type="match status" value="1"/>
</dbReference>
<dbReference type="AlphaFoldDB" id="A0A6A1V502"/>
<keyword evidence="1" id="KW-0808">Transferase</keyword>
<dbReference type="PANTHER" id="PTHR44329">
    <property type="entry name" value="SERINE/THREONINE-PROTEIN KINASE TNNI3K-RELATED"/>
    <property type="match status" value="1"/>
</dbReference>
<dbReference type="InterPro" id="IPR008271">
    <property type="entry name" value="Ser/Thr_kinase_AS"/>
</dbReference>
<reference evidence="8 9" key="1">
    <citation type="journal article" date="2019" name="Plant Biotechnol. J.">
        <title>The red bayberry genome and genetic basis of sex determination.</title>
        <authorList>
            <person name="Jia H.M."/>
            <person name="Jia H.J."/>
            <person name="Cai Q.L."/>
            <person name="Wang Y."/>
            <person name="Zhao H.B."/>
            <person name="Yang W.F."/>
            <person name="Wang G.Y."/>
            <person name="Li Y.H."/>
            <person name="Zhan D.L."/>
            <person name="Shen Y.T."/>
            <person name="Niu Q.F."/>
            <person name="Chang L."/>
            <person name="Qiu J."/>
            <person name="Zhao L."/>
            <person name="Xie H.B."/>
            <person name="Fu W.Y."/>
            <person name="Jin J."/>
            <person name="Li X.W."/>
            <person name="Jiao Y."/>
            <person name="Zhou C.C."/>
            <person name="Tu T."/>
            <person name="Chai C.Y."/>
            <person name="Gao J.L."/>
            <person name="Fan L.J."/>
            <person name="van de Weg E."/>
            <person name="Wang J.Y."/>
            <person name="Gao Z.S."/>
        </authorList>
    </citation>
    <scope>NUCLEOTIDE SEQUENCE [LARGE SCALE GENOMIC DNA]</scope>
    <source>
        <tissue evidence="8">Leaves</tissue>
    </source>
</reference>
<organism evidence="8 9">
    <name type="scientific">Morella rubra</name>
    <name type="common">Chinese bayberry</name>
    <dbReference type="NCBI Taxonomy" id="262757"/>
    <lineage>
        <taxon>Eukaryota</taxon>
        <taxon>Viridiplantae</taxon>
        <taxon>Streptophyta</taxon>
        <taxon>Embryophyta</taxon>
        <taxon>Tracheophyta</taxon>
        <taxon>Spermatophyta</taxon>
        <taxon>Magnoliopsida</taxon>
        <taxon>eudicotyledons</taxon>
        <taxon>Gunneridae</taxon>
        <taxon>Pentapetalae</taxon>
        <taxon>rosids</taxon>
        <taxon>fabids</taxon>
        <taxon>Fagales</taxon>
        <taxon>Myricaceae</taxon>
        <taxon>Morella</taxon>
    </lineage>
</organism>
<dbReference type="InterPro" id="IPR051681">
    <property type="entry name" value="Ser/Thr_Kinases-Pseudokinases"/>
</dbReference>
<keyword evidence="3 8" id="KW-0418">Kinase</keyword>
<evidence type="ECO:0000313" key="8">
    <source>
        <dbReference type="EMBL" id="KAB1207912.1"/>
    </source>
</evidence>
<keyword evidence="2" id="KW-0547">Nucleotide-binding</keyword>
<comment type="catalytic activity">
    <reaction evidence="6">
        <text>L-seryl-[protein] + ATP = O-phospho-L-seryl-[protein] + ADP + H(+)</text>
        <dbReference type="Rhea" id="RHEA:17989"/>
        <dbReference type="Rhea" id="RHEA-COMP:9863"/>
        <dbReference type="Rhea" id="RHEA-COMP:11604"/>
        <dbReference type="ChEBI" id="CHEBI:15378"/>
        <dbReference type="ChEBI" id="CHEBI:29999"/>
        <dbReference type="ChEBI" id="CHEBI:30616"/>
        <dbReference type="ChEBI" id="CHEBI:83421"/>
        <dbReference type="ChEBI" id="CHEBI:456216"/>
        <dbReference type="EC" id="2.7.11.1"/>
    </reaction>
</comment>
<dbReference type="PRINTS" id="PR00109">
    <property type="entry name" value="TYRKINASE"/>
</dbReference>